<sequence length="464" mass="52994">MGDENPIRTLGDYSKPSHEGYRNTIELPDPNQHLKDFLKLVDSLDLDGENRERMHIKDLLKLVDSLDLDASGKLRGLNAEESWALLEDLALYDNKSWNDLRDFAKPVKAITMPQDVPGTSDHRLIKLKNQVQHLMEAHFTSTQPSQVNKVTTSCEICSGPHDTQYFMEIHKHSVEYASTRNHEAGELFARSYPTIDPQCSTQIHSSINGITIHPKQQSNSHNDRTEENEEEEKDSLENTHSDSSTSPNPSISFITEKVLKFIHELKVISAFVDSRLESIKQFLNNFNDQPNETNMNNLETDDESGETPFVSPFPHSDNDSDDEEVLKELCEYENVGMLRQEKAINSFNGDDLAFECMIGFRKSTAYFDPFLPMNIITRKAYNTIMVKGLESTRKNLVAIVRDVYVFVGSFTYTTDFVVLENIGEFIQINEVEVVVGPEYQVDKSMKEWLIRGHVIFDEKKLESS</sequence>
<feature type="compositionally biased region" description="Polar residues" evidence="1">
    <location>
        <begin position="211"/>
        <end position="220"/>
    </location>
</feature>
<reference evidence="2" key="1">
    <citation type="journal article" date="2022" name="Int. J. Mol. Sci.">
        <title>Draft Genome of Tanacetum Coccineum: Genomic Comparison of Closely Related Tanacetum-Family Plants.</title>
        <authorList>
            <person name="Yamashiro T."/>
            <person name="Shiraishi A."/>
            <person name="Nakayama K."/>
            <person name="Satake H."/>
        </authorList>
    </citation>
    <scope>NUCLEOTIDE SEQUENCE</scope>
</reference>
<gene>
    <name evidence="2" type="ORF">Tco_0724965</name>
</gene>
<dbReference type="EMBL" id="BQNB010010278">
    <property type="protein sequence ID" value="GJS75084.1"/>
    <property type="molecule type" value="Genomic_DNA"/>
</dbReference>
<evidence type="ECO:0008006" key="4">
    <source>
        <dbReference type="Google" id="ProtNLM"/>
    </source>
</evidence>
<name>A0ABQ4YBJ1_9ASTR</name>
<protein>
    <recommendedName>
        <fullName evidence="4">MAK10-like protein</fullName>
    </recommendedName>
</protein>
<feature type="region of interest" description="Disordered" evidence="1">
    <location>
        <begin position="211"/>
        <end position="249"/>
    </location>
</feature>
<evidence type="ECO:0000256" key="1">
    <source>
        <dbReference type="SAM" id="MobiDB-lite"/>
    </source>
</evidence>
<organism evidence="2 3">
    <name type="scientific">Tanacetum coccineum</name>
    <dbReference type="NCBI Taxonomy" id="301880"/>
    <lineage>
        <taxon>Eukaryota</taxon>
        <taxon>Viridiplantae</taxon>
        <taxon>Streptophyta</taxon>
        <taxon>Embryophyta</taxon>
        <taxon>Tracheophyta</taxon>
        <taxon>Spermatophyta</taxon>
        <taxon>Magnoliopsida</taxon>
        <taxon>eudicotyledons</taxon>
        <taxon>Gunneridae</taxon>
        <taxon>Pentapetalae</taxon>
        <taxon>asterids</taxon>
        <taxon>campanulids</taxon>
        <taxon>Asterales</taxon>
        <taxon>Asteraceae</taxon>
        <taxon>Asteroideae</taxon>
        <taxon>Anthemideae</taxon>
        <taxon>Anthemidinae</taxon>
        <taxon>Tanacetum</taxon>
    </lineage>
</organism>
<evidence type="ECO:0000313" key="2">
    <source>
        <dbReference type="EMBL" id="GJS75084.1"/>
    </source>
</evidence>
<reference evidence="2" key="2">
    <citation type="submission" date="2022-01" db="EMBL/GenBank/DDBJ databases">
        <authorList>
            <person name="Yamashiro T."/>
            <person name="Shiraishi A."/>
            <person name="Satake H."/>
            <person name="Nakayama K."/>
        </authorList>
    </citation>
    <scope>NUCLEOTIDE SEQUENCE</scope>
</reference>
<proteinExistence type="predicted"/>
<keyword evidence="3" id="KW-1185">Reference proteome</keyword>
<dbReference type="Proteomes" id="UP001151760">
    <property type="component" value="Unassembled WGS sequence"/>
</dbReference>
<accession>A0ABQ4YBJ1</accession>
<comment type="caution">
    <text evidence="2">The sequence shown here is derived from an EMBL/GenBank/DDBJ whole genome shotgun (WGS) entry which is preliminary data.</text>
</comment>
<evidence type="ECO:0000313" key="3">
    <source>
        <dbReference type="Proteomes" id="UP001151760"/>
    </source>
</evidence>